<sequence>MTAPSSIPSVVLFDLDDTLFAHRGAVADGILRHLAALGGPFDGVDQAGAVVLWRELEERHYHSYLAGRLDFPGQRRERARDFAAAHGVPLTDREAADWFLAYFEHYRASWRLHGDVLPCLAELGAAIPGIRFGLITNGERAHQQPKLERTGLDGRLERVITSAAFGVAKPDRRIFEHACGVFGVAPADAAYVGDRIRTDAIGAAAAGLTAVWLDRRDATVDPADAADAARLGVLRITGLAQLPVLLAAL</sequence>
<dbReference type="EMBL" id="SOHH01000029">
    <property type="protein sequence ID" value="TFD81995.1"/>
    <property type="molecule type" value="Genomic_DNA"/>
</dbReference>
<name>A0A4R9BDP7_9MICO</name>
<dbReference type="InterPro" id="IPR051400">
    <property type="entry name" value="HAD-like_hydrolase"/>
</dbReference>
<accession>A0A4R9BDP7</accession>
<protein>
    <submittedName>
        <fullName evidence="4">HAD family hydrolase</fullName>
    </submittedName>
</protein>
<dbReference type="AlphaFoldDB" id="A0A4R9BDP7"/>
<dbReference type="Pfam" id="PF00702">
    <property type="entry name" value="Hydrolase"/>
    <property type="match status" value="1"/>
</dbReference>
<reference evidence="4 5" key="1">
    <citation type="submission" date="2019-03" db="EMBL/GenBank/DDBJ databases">
        <title>Genomics of glacier-inhabiting Cryobacterium strains.</title>
        <authorList>
            <person name="Liu Q."/>
            <person name="Xin Y.-H."/>
        </authorList>
    </citation>
    <scope>NUCLEOTIDE SEQUENCE [LARGE SCALE GENOMIC DNA]</scope>
    <source>
        <strain evidence="4 5">Hh4</strain>
    </source>
</reference>
<dbReference type="InterPro" id="IPR006439">
    <property type="entry name" value="HAD-SF_hydro_IA"/>
</dbReference>
<dbReference type="Gene3D" id="3.40.50.1000">
    <property type="entry name" value="HAD superfamily/HAD-like"/>
    <property type="match status" value="1"/>
</dbReference>
<dbReference type="InterPro" id="IPR023214">
    <property type="entry name" value="HAD_sf"/>
</dbReference>
<proteinExistence type="predicted"/>
<dbReference type="PRINTS" id="PR00413">
    <property type="entry name" value="HADHALOGNASE"/>
</dbReference>
<evidence type="ECO:0000256" key="1">
    <source>
        <dbReference type="ARBA" id="ARBA00001946"/>
    </source>
</evidence>
<dbReference type="SFLD" id="SFLDS00003">
    <property type="entry name" value="Haloacid_Dehalogenase"/>
    <property type="match status" value="1"/>
</dbReference>
<dbReference type="OrthoDB" id="9810501at2"/>
<dbReference type="NCBIfam" id="TIGR01549">
    <property type="entry name" value="HAD-SF-IA-v1"/>
    <property type="match status" value="1"/>
</dbReference>
<dbReference type="PANTHER" id="PTHR46470:SF4">
    <property type="entry name" value="5-AMINO-6-(5-PHOSPHO-D-RIBITYLAMINO)URACIL PHOSPHATASE YIGB"/>
    <property type="match status" value="1"/>
</dbReference>
<evidence type="ECO:0000256" key="2">
    <source>
        <dbReference type="ARBA" id="ARBA00022801"/>
    </source>
</evidence>
<keyword evidence="3" id="KW-0460">Magnesium</keyword>
<keyword evidence="2 4" id="KW-0378">Hydrolase</keyword>
<evidence type="ECO:0000256" key="3">
    <source>
        <dbReference type="ARBA" id="ARBA00022842"/>
    </source>
</evidence>
<dbReference type="SUPFAM" id="SSF56784">
    <property type="entry name" value="HAD-like"/>
    <property type="match status" value="1"/>
</dbReference>
<dbReference type="GO" id="GO:0044281">
    <property type="term" value="P:small molecule metabolic process"/>
    <property type="evidence" value="ECO:0007669"/>
    <property type="project" value="UniProtKB-ARBA"/>
</dbReference>
<dbReference type="PANTHER" id="PTHR46470">
    <property type="entry name" value="N-ACYLNEURAMINATE-9-PHOSPHATASE"/>
    <property type="match status" value="1"/>
</dbReference>
<evidence type="ECO:0000313" key="5">
    <source>
        <dbReference type="Proteomes" id="UP000298313"/>
    </source>
</evidence>
<dbReference type="InterPro" id="IPR036412">
    <property type="entry name" value="HAD-like_sf"/>
</dbReference>
<dbReference type="SFLD" id="SFLDG01129">
    <property type="entry name" value="C1.5:_HAD__Beta-PGM__Phosphata"/>
    <property type="match status" value="1"/>
</dbReference>
<organism evidence="4 5">
    <name type="scientific">Cryobacterium fucosi</name>
    <dbReference type="NCBI Taxonomy" id="1259157"/>
    <lineage>
        <taxon>Bacteria</taxon>
        <taxon>Bacillati</taxon>
        <taxon>Actinomycetota</taxon>
        <taxon>Actinomycetes</taxon>
        <taxon>Micrococcales</taxon>
        <taxon>Microbacteriaceae</taxon>
        <taxon>Cryobacterium</taxon>
    </lineage>
</organism>
<dbReference type="GO" id="GO:0016787">
    <property type="term" value="F:hydrolase activity"/>
    <property type="evidence" value="ECO:0007669"/>
    <property type="project" value="UniProtKB-KW"/>
</dbReference>
<comment type="cofactor">
    <cofactor evidence="1">
        <name>Mg(2+)</name>
        <dbReference type="ChEBI" id="CHEBI:18420"/>
    </cofactor>
</comment>
<dbReference type="Proteomes" id="UP000298313">
    <property type="component" value="Unassembled WGS sequence"/>
</dbReference>
<dbReference type="RefSeq" id="WP_134522348.1">
    <property type="nucleotide sequence ID" value="NZ_SOHH01000029.1"/>
</dbReference>
<comment type="caution">
    <text evidence="4">The sequence shown here is derived from an EMBL/GenBank/DDBJ whole genome shotgun (WGS) entry which is preliminary data.</text>
</comment>
<gene>
    <name evidence="4" type="ORF">E3T48_02805</name>
</gene>
<keyword evidence="5" id="KW-1185">Reference proteome</keyword>
<dbReference type="Gene3D" id="1.20.120.1600">
    <property type="match status" value="1"/>
</dbReference>
<evidence type="ECO:0000313" key="4">
    <source>
        <dbReference type="EMBL" id="TFD81995.1"/>
    </source>
</evidence>